<gene>
    <name evidence="8" type="ORF">AV530_017937</name>
</gene>
<evidence type="ECO:0000256" key="3">
    <source>
        <dbReference type="ARBA" id="ARBA00022734"/>
    </source>
</evidence>
<accession>A0A1V4K4N6</accession>
<dbReference type="FunFam" id="3.10.100.10:FF:000015">
    <property type="entry name" value="C-type lectin Cal"/>
    <property type="match status" value="1"/>
</dbReference>
<dbReference type="SMART" id="SM00034">
    <property type="entry name" value="CLECT"/>
    <property type="match status" value="1"/>
</dbReference>
<dbReference type="OrthoDB" id="9421568at2759"/>
<evidence type="ECO:0000313" key="8">
    <source>
        <dbReference type="EMBL" id="OPJ79354.1"/>
    </source>
</evidence>
<feature type="region of interest" description="Disordered" evidence="5">
    <location>
        <begin position="17"/>
        <end position="40"/>
    </location>
</feature>
<evidence type="ECO:0000256" key="1">
    <source>
        <dbReference type="ARBA" id="ARBA00004613"/>
    </source>
</evidence>
<keyword evidence="9" id="KW-1185">Reference proteome</keyword>
<dbReference type="Pfam" id="PF00059">
    <property type="entry name" value="Lectin_C"/>
    <property type="match status" value="1"/>
</dbReference>
<feature type="transmembrane region" description="Helical" evidence="6">
    <location>
        <begin position="64"/>
        <end position="85"/>
    </location>
</feature>
<proteinExistence type="predicted"/>
<keyword evidence="6" id="KW-0812">Transmembrane</keyword>
<organism evidence="8 9">
    <name type="scientific">Patagioenas fasciata monilis</name>
    <dbReference type="NCBI Taxonomy" id="372326"/>
    <lineage>
        <taxon>Eukaryota</taxon>
        <taxon>Metazoa</taxon>
        <taxon>Chordata</taxon>
        <taxon>Craniata</taxon>
        <taxon>Vertebrata</taxon>
        <taxon>Euteleostomi</taxon>
        <taxon>Archelosauria</taxon>
        <taxon>Archosauria</taxon>
        <taxon>Dinosauria</taxon>
        <taxon>Saurischia</taxon>
        <taxon>Theropoda</taxon>
        <taxon>Coelurosauria</taxon>
        <taxon>Aves</taxon>
        <taxon>Neognathae</taxon>
        <taxon>Neoaves</taxon>
        <taxon>Columbimorphae</taxon>
        <taxon>Columbiformes</taxon>
        <taxon>Columbidae</taxon>
        <taxon>Patagioenas</taxon>
    </lineage>
</organism>
<evidence type="ECO:0000256" key="5">
    <source>
        <dbReference type="SAM" id="MobiDB-lite"/>
    </source>
</evidence>
<dbReference type="PRINTS" id="PR01504">
    <property type="entry name" value="PNCREATITSAP"/>
</dbReference>
<comment type="subcellular location">
    <subcellularLocation>
        <location evidence="1">Secreted</location>
    </subcellularLocation>
</comment>
<reference evidence="8 9" key="1">
    <citation type="submission" date="2016-02" db="EMBL/GenBank/DDBJ databases">
        <title>Band-tailed pigeon sequencing and assembly.</title>
        <authorList>
            <person name="Soares A.E."/>
            <person name="Novak B.J."/>
            <person name="Rice E.S."/>
            <person name="O'Connell B."/>
            <person name="Chang D."/>
            <person name="Weber S."/>
            <person name="Shapiro B."/>
        </authorList>
    </citation>
    <scope>NUCLEOTIDE SEQUENCE [LARGE SCALE GENOMIC DNA]</scope>
    <source>
        <strain evidence="8">BTP2013</strain>
        <tissue evidence="8">Blood</tissue>
    </source>
</reference>
<dbReference type="PANTHER" id="PTHR22803">
    <property type="entry name" value="MANNOSE, PHOSPHOLIPASE, LECTIN RECEPTOR RELATED"/>
    <property type="match status" value="1"/>
</dbReference>
<evidence type="ECO:0000313" key="9">
    <source>
        <dbReference type="Proteomes" id="UP000190648"/>
    </source>
</evidence>
<dbReference type="InterPro" id="IPR016186">
    <property type="entry name" value="C-type_lectin-like/link_sf"/>
</dbReference>
<evidence type="ECO:0000256" key="2">
    <source>
        <dbReference type="ARBA" id="ARBA00022525"/>
    </source>
</evidence>
<evidence type="ECO:0000256" key="4">
    <source>
        <dbReference type="ARBA" id="ARBA00023157"/>
    </source>
</evidence>
<dbReference type="InterPro" id="IPR016187">
    <property type="entry name" value="CTDL_fold"/>
</dbReference>
<dbReference type="InterPro" id="IPR050111">
    <property type="entry name" value="C-type_lectin/snaclec_domain"/>
</dbReference>
<name>A0A1V4K4N6_PATFA</name>
<dbReference type="InterPro" id="IPR001304">
    <property type="entry name" value="C-type_lectin-like"/>
</dbReference>
<keyword evidence="6" id="KW-0472">Membrane</keyword>
<sequence length="230" mass="25571">MSCPNVLSRATDIKAAGARPGEVLPAQPSPDRQTDPWDVGRSVGDMSATLRLGASCSRMTRGSLLSPLLLGCVLLAAGLPGALAASPNSAPARKGASQCPPNWRYHRGFCYGYFVHRKTWYDAEAECKRYGPKGHLASIHDQGSTRVLATFVSSQRDRDNTWIGLHDEEHNRGWKWSDDSALDYTSWARGQPNNLWNQEDCVVLDALSGFTLWHDYPCNIRFPFLCRYEL</sequence>
<evidence type="ECO:0000256" key="6">
    <source>
        <dbReference type="SAM" id="Phobius"/>
    </source>
</evidence>
<feature type="domain" description="C-type lectin" evidence="7">
    <location>
        <begin position="106"/>
        <end position="227"/>
    </location>
</feature>
<dbReference type="SUPFAM" id="SSF56436">
    <property type="entry name" value="C-type lectin-like"/>
    <property type="match status" value="1"/>
</dbReference>
<dbReference type="InterPro" id="IPR018378">
    <property type="entry name" value="C-type_lectin_CS"/>
</dbReference>
<dbReference type="PROSITE" id="PS00615">
    <property type="entry name" value="C_TYPE_LECTIN_1"/>
    <property type="match status" value="1"/>
</dbReference>
<protein>
    <submittedName>
        <fullName evidence="8">C-type lectin Cal-like</fullName>
    </submittedName>
</protein>
<keyword evidence="4" id="KW-1015">Disulfide bond</keyword>
<evidence type="ECO:0000259" key="7">
    <source>
        <dbReference type="PROSITE" id="PS50041"/>
    </source>
</evidence>
<dbReference type="STRING" id="372326.A0A1V4K4N6"/>
<dbReference type="EMBL" id="LSYS01004688">
    <property type="protein sequence ID" value="OPJ79354.1"/>
    <property type="molecule type" value="Genomic_DNA"/>
</dbReference>
<dbReference type="Gene3D" id="3.10.100.10">
    <property type="entry name" value="Mannose-Binding Protein A, subunit A"/>
    <property type="match status" value="1"/>
</dbReference>
<dbReference type="AlphaFoldDB" id="A0A1V4K4N6"/>
<dbReference type="Proteomes" id="UP000190648">
    <property type="component" value="Unassembled WGS sequence"/>
</dbReference>
<comment type="caution">
    <text evidence="8">The sequence shown here is derived from an EMBL/GenBank/DDBJ whole genome shotgun (WGS) entry which is preliminary data.</text>
</comment>
<dbReference type="PROSITE" id="PS50041">
    <property type="entry name" value="C_TYPE_LECTIN_2"/>
    <property type="match status" value="1"/>
</dbReference>
<dbReference type="GO" id="GO:0030246">
    <property type="term" value="F:carbohydrate binding"/>
    <property type="evidence" value="ECO:0007669"/>
    <property type="project" value="UniProtKB-KW"/>
</dbReference>
<keyword evidence="6" id="KW-1133">Transmembrane helix</keyword>
<keyword evidence="2" id="KW-0964">Secreted</keyword>
<dbReference type="GO" id="GO:0005576">
    <property type="term" value="C:extracellular region"/>
    <property type="evidence" value="ECO:0007669"/>
    <property type="project" value="UniProtKB-SubCell"/>
</dbReference>
<keyword evidence="3 8" id="KW-0430">Lectin</keyword>